<keyword evidence="4" id="KW-0378">Hydrolase</keyword>
<name>A0A1H3EZM1_9RHOB</name>
<dbReference type="GO" id="GO:0005975">
    <property type="term" value="P:carbohydrate metabolic process"/>
    <property type="evidence" value="ECO:0007669"/>
    <property type="project" value="InterPro"/>
</dbReference>
<dbReference type="SUPFAM" id="SSF51445">
    <property type="entry name" value="(Trans)glycosidases"/>
    <property type="match status" value="1"/>
</dbReference>
<dbReference type="EC" id="3.2.1.52" evidence="3"/>
<dbReference type="RefSeq" id="WP_092684958.1">
    <property type="nucleotide sequence ID" value="NZ_FNMZ01000011.1"/>
</dbReference>
<dbReference type="STRING" id="356660.SAMN05444336_11157"/>
<evidence type="ECO:0000313" key="8">
    <source>
        <dbReference type="Proteomes" id="UP000199118"/>
    </source>
</evidence>
<comment type="catalytic activity">
    <reaction evidence="1">
        <text>Hydrolysis of terminal non-reducing N-acetyl-D-hexosamine residues in N-acetyl-beta-D-hexosaminides.</text>
        <dbReference type="EC" id="3.2.1.52"/>
    </reaction>
</comment>
<reference evidence="7 8" key="1">
    <citation type="submission" date="2016-10" db="EMBL/GenBank/DDBJ databases">
        <authorList>
            <person name="de Groot N.N."/>
        </authorList>
    </citation>
    <scope>NUCLEOTIDE SEQUENCE [LARGE SCALE GENOMIC DNA]</scope>
    <source>
        <strain evidence="7 8">DSM 17890</strain>
    </source>
</reference>
<accession>A0A1H3EZM1</accession>
<evidence type="ECO:0000256" key="3">
    <source>
        <dbReference type="ARBA" id="ARBA00012663"/>
    </source>
</evidence>
<dbReference type="PANTHER" id="PTHR30480:SF13">
    <property type="entry name" value="BETA-HEXOSAMINIDASE"/>
    <property type="match status" value="1"/>
</dbReference>
<proteinExistence type="inferred from homology"/>
<dbReference type="Pfam" id="PF00933">
    <property type="entry name" value="Glyco_hydro_3"/>
    <property type="match status" value="1"/>
</dbReference>
<evidence type="ECO:0000313" key="7">
    <source>
        <dbReference type="EMBL" id="SDX84045.1"/>
    </source>
</evidence>
<evidence type="ECO:0000259" key="6">
    <source>
        <dbReference type="Pfam" id="PF00933"/>
    </source>
</evidence>
<dbReference type="InterPro" id="IPR001764">
    <property type="entry name" value="Glyco_hydro_3_N"/>
</dbReference>
<keyword evidence="8" id="KW-1185">Reference proteome</keyword>
<dbReference type="InterPro" id="IPR050226">
    <property type="entry name" value="NagZ_Beta-hexosaminidase"/>
</dbReference>
<dbReference type="GO" id="GO:0004563">
    <property type="term" value="F:beta-N-acetylhexosaminidase activity"/>
    <property type="evidence" value="ECO:0007669"/>
    <property type="project" value="UniProtKB-EC"/>
</dbReference>
<evidence type="ECO:0000256" key="2">
    <source>
        <dbReference type="ARBA" id="ARBA00005336"/>
    </source>
</evidence>
<dbReference type="AlphaFoldDB" id="A0A1H3EZM1"/>
<dbReference type="Proteomes" id="UP000199118">
    <property type="component" value="Unassembled WGS sequence"/>
</dbReference>
<evidence type="ECO:0000256" key="4">
    <source>
        <dbReference type="ARBA" id="ARBA00022801"/>
    </source>
</evidence>
<evidence type="ECO:0000256" key="1">
    <source>
        <dbReference type="ARBA" id="ARBA00001231"/>
    </source>
</evidence>
<dbReference type="NCBIfam" id="NF003740">
    <property type="entry name" value="PRK05337.1"/>
    <property type="match status" value="1"/>
</dbReference>
<keyword evidence="5" id="KW-0326">Glycosidase</keyword>
<dbReference type="InterPro" id="IPR036962">
    <property type="entry name" value="Glyco_hydro_3_N_sf"/>
</dbReference>
<dbReference type="OrthoDB" id="9786661at2"/>
<feature type="domain" description="Glycoside hydrolase family 3 N-terminal" evidence="6">
    <location>
        <begin position="30"/>
        <end position="289"/>
    </location>
</feature>
<gene>
    <name evidence="7" type="ORF">SAMN05444336_11157</name>
</gene>
<comment type="similarity">
    <text evidence="2">Belongs to the glycosyl hydrolase 3 family.</text>
</comment>
<evidence type="ECO:0000256" key="5">
    <source>
        <dbReference type="ARBA" id="ARBA00023295"/>
    </source>
</evidence>
<dbReference type="PANTHER" id="PTHR30480">
    <property type="entry name" value="BETA-HEXOSAMINIDASE-RELATED"/>
    <property type="match status" value="1"/>
</dbReference>
<dbReference type="EMBL" id="FNMZ01000011">
    <property type="protein sequence ID" value="SDX84045.1"/>
    <property type="molecule type" value="Genomic_DNA"/>
</dbReference>
<dbReference type="GO" id="GO:0009254">
    <property type="term" value="P:peptidoglycan turnover"/>
    <property type="evidence" value="ECO:0007669"/>
    <property type="project" value="TreeGrafter"/>
</dbReference>
<dbReference type="InterPro" id="IPR017853">
    <property type="entry name" value="GH"/>
</dbReference>
<organism evidence="7 8">
    <name type="scientific">Albimonas donghaensis</name>
    <dbReference type="NCBI Taxonomy" id="356660"/>
    <lineage>
        <taxon>Bacteria</taxon>
        <taxon>Pseudomonadati</taxon>
        <taxon>Pseudomonadota</taxon>
        <taxon>Alphaproteobacteria</taxon>
        <taxon>Rhodobacterales</taxon>
        <taxon>Paracoccaceae</taxon>
        <taxon>Albimonas</taxon>
    </lineage>
</organism>
<dbReference type="Gene3D" id="3.20.20.300">
    <property type="entry name" value="Glycoside hydrolase, family 3, N-terminal domain"/>
    <property type="match status" value="1"/>
</dbReference>
<protein>
    <recommendedName>
        <fullName evidence="3">beta-N-acetylhexosaminidase</fullName>
        <ecNumber evidence="3">3.2.1.52</ecNumber>
    </recommendedName>
</protein>
<sequence length="340" mass="35371">MAAPHAIILGLDGLRLTEAERAFFAEADPWGFILFARNIADPAQVSALTAELRAAVGREAPIFIDQEGGRVARMRAPHWREWPWPPRLEAALSPEAMDEALALRFRLIAHELRAVGVDGNCMPIADVAFAQTDAIIADRALGHDAATVARRAGLIADALLAGGVLPVIKHLPGHGRADMDSHLALPVVEASLDDLRATDFAAFRPLAGQALGMTAHVVYTALDAEAPATLSPAGIAAIREDIGFDGCLMTDDLSMGALSGTMRGRAEAAIAAGCDLILHCNGDRAEMEGALEGTPRLAGAAEARAAAALAARRAPAPFDVIAADARHAALIAPLGQAADG</sequence>